<gene>
    <name evidence="8" type="ORF">L2K70_10590</name>
</gene>
<dbReference type="EMBL" id="JAKJHZ010000006">
    <property type="protein sequence ID" value="MCF6378054.1"/>
    <property type="molecule type" value="Genomic_DNA"/>
</dbReference>
<comment type="caution">
    <text evidence="8">The sequence shown here is derived from an EMBL/GenBank/DDBJ whole genome shotgun (WGS) entry which is preliminary data.</text>
</comment>
<dbReference type="InterPro" id="IPR017871">
    <property type="entry name" value="ABC_transporter-like_CS"/>
</dbReference>
<organism evidence="8 9">
    <name type="scientific">Nocardioides potassii</name>
    <dbReference type="NCBI Taxonomy" id="2911371"/>
    <lineage>
        <taxon>Bacteria</taxon>
        <taxon>Bacillati</taxon>
        <taxon>Actinomycetota</taxon>
        <taxon>Actinomycetes</taxon>
        <taxon>Propionibacteriales</taxon>
        <taxon>Nocardioidaceae</taxon>
        <taxon>Nocardioides</taxon>
    </lineage>
</organism>
<dbReference type="InterPro" id="IPR003439">
    <property type="entry name" value="ABC_transporter-like_ATP-bd"/>
</dbReference>
<evidence type="ECO:0000256" key="2">
    <source>
        <dbReference type="ARBA" id="ARBA00022475"/>
    </source>
</evidence>
<protein>
    <submittedName>
        <fullName evidence="8">ABC transporter ATP-binding protein</fullName>
    </submittedName>
</protein>
<keyword evidence="6" id="KW-0472">Membrane</keyword>
<dbReference type="SUPFAM" id="SSF52540">
    <property type="entry name" value="P-loop containing nucleoside triphosphate hydrolases"/>
    <property type="match status" value="1"/>
</dbReference>
<evidence type="ECO:0000256" key="6">
    <source>
        <dbReference type="ARBA" id="ARBA00023136"/>
    </source>
</evidence>
<dbReference type="Pfam" id="PF00005">
    <property type="entry name" value="ABC_tran"/>
    <property type="match status" value="1"/>
</dbReference>
<keyword evidence="4 8" id="KW-0067">ATP-binding</keyword>
<evidence type="ECO:0000256" key="4">
    <source>
        <dbReference type="ARBA" id="ARBA00022840"/>
    </source>
</evidence>
<dbReference type="GO" id="GO:0005524">
    <property type="term" value="F:ATP binding"/>
    <property type="evidence" value="ECO:0007669"/>
    <property type="project" value="UniProtKB-KW"/>
</dbReference>
<dbReference type="PROSITE" id="PS50893">
    <property type="entry name" value="ABC_TRANSPORTER_2"/>
    <property type="match status" value="1"/>
</dbReference>
<dbReference type="Gene3D" id="3.40.50.300">
    <property type="entry name" value="P-loop containing nucleotide triphosphate hydrolases"/>
    <property type="match status" value="1"/>
</dbReference>
<dbReference type="PANTHER" id="PTHR42788:SF17">
    <property type="entry name" value="ALIPHATIC SULFONATES IMPORT ATP-BINDING PROTEIN SSUB"/>
    <property type="match status" value="1"/>
</dbReference>
<keyword evidence="9" id="KW-1185">Reference proteome</keyword>
<dbReference type="SMART" id="SM00382">
    <property type="entry name" value="AAA"/>
    <property type="match status" value="1"/>
</dbReference>
<dbReference type="Proteomes" id="UP001201161">
    <property type="component" value="Unassembled WGS sequence"/>
</dbReference>
<keyword evidence="3" id="KW-0547">Nucleotide-binding</keyword>
<proteinExistence type="predicted"/>
<feature type="domain" description="ABC transporter" evidence="7">
    <location>
        <begin position="20"/>
        <end position="237"/>
    </location>
</feature>
<reference evidence="8 9" key="1">
    <citation type="submission" date="2022-01" db="EMBL/GenBank/DDBJ databases">
        <title>Nocardioides sp. nov., an actinomycete isolated from mining soil.</title>
        <authorList>
            <person name="Liu L."/>
        </authorList>
    </citation>
    <scope>NUCLEOTIDE SEQUENCE [LARGE SCALE GENOMIC DNA]</scope>
    <source>
        <strain evidence="8 9">KLBMP 9356</strain>
    </source>
</reference>
<evidence type="ECO:0000256" key="5">
    <source>
        <dbReference type="ARBA" id="ARBA00022967"/>
    </source>
</evidence>
<dbReference type="RefSeq" id="WP_236401804.1">
    <property type="nucleotide sequence ID" value="NZ_JAKJHZ010000006.1"/>
</dbReference>
<dbReference type="PROSITE" id="PS00211">
    <property type="entry name" value="ABC_TRANSPORTER_1"/>
    <property type="match status" value="1"/>
</dbReference>
<evidence type="ECO:0000259" key="7">
    <source>
        <dbReference type="PROSITE" id="PS50893"/>
    </source>
</evidence>
<dbReference type="InterPro" id="IPR027417">
    <property type="entry name" value="P-loop_NTPase"/>
</dbReference>
<keyword evidence="5" id="KW-1278">Translocase</keyword>
<keyword evidence="2" id="KW-1003">Cell membrane</keyword>
<accession>A0ABS9HC27</accession>
<evidence type="ECO:0000313" key="8">
    <source>
        <dbReference type="EMBL" id="MCF6378054.1"/>
    </source>
</evidence>
<dbReference type="InterPro" id="IPR050166">
    <property type="entry name" value="ABC_transporter_ATP-bind"/>
</dbReference>
<keyword evidence="1" id="KW-0813">Transport</keyword>
<sequence length="263" mass="28457">MASHAGQLNTHPSDRRDAAVKVTDLHRSFNEAGGVLNGLDLEIAPGEFVALLGRSGSGKSTLLRSLAGLDRGVAGTGRIEVPEKVSVVFQDSRLLPWKRILDNVVLGLRAGDAEERGRQALAEVGLAGREKAWPHELSGGEQQRAALARSLVRDPELLLADEPFGALDALTRIRMHTLLRKLCEVHEPAVLLVTHDVDEAIVLADRVIVLDGGVVRHDARVEIDGRRSQADPVFARLRSQLLNELGVEDDHDSAPRHVARAAS</sequence>
<name>A0ABS9HC27_9ACTN</name>
<dbReference type="InterPro" id="IPR003593">
    <property type="entry name" value="AAA+_ATPase"/>
</dbReference>
<evidence type="ECO:0000256" key="1">
    <source>
        <dbReference type="ARBA" id="ARBA00022448"/>
    </source>
</evidence>
<dbReference type="PANTHER" id="PTHR42788">
    <property type="entry name" value="TAURINE IMPORT ATP-BINDING PROTEIN-RELATED"/>
    <property type="match status" value="1"/>
</dbReference>
<evidence type="ECO:0000313" key="9">
    <source>
        <dbReference type="Proteomes" id="UP001201161"/>
    </source>
</evidence>
<evidence type="ECO:0000256" key="3">
    <source>
        <dbReference type="ARBA" id="ARBA00022741"/>
    </source>
</evidence>